<protein>
    <submittedName>
        <fullName evidence="2">Uncharacterized protein</fullName>
    </submittedName>
</protein>
<reference evidence="2" key="1">
    <citation type="submission" date="2020-03" db="EMBL/GenBank/DDBJ databases">
        <title>Castanea mollissima Vanexum genome sequencing.</title>
        <authorList>
            <person name="Staton M."/>
        </authorList>
    </citation>
    <scope>NUCLEOTIDE SEQUENCE</scope>
    <source>
        <tissue evidence="2">Leaf</tissue>
    </source>
</reference>
<dbReference type="Proteomes" id="UP000737018">
    <property type="component" value="Unassembled WGS sequence"/>
</dbReference>
<evidence type="ECO:0000256" key="1">
    <source>
        <dbReference type="SAM" id="Coils"/>
    </source>
</evidence>
<keyword evidence="1" id="KW-0175">Coiled coil</keyword>
<evidence type="ECO:0000313" key="3">
    <source>
        <dbReference type="Proteomes" id="UP000737018"/>
    </source>
</evidence>
<accession>A0A8J4VU31</accession>
<dbReference type="OrthoDB" id="2017695at2759"/>
<keyword evidence="3" id="KW-1185">Reference proteome</keyword>
<evidence type="ECO:0000313" key="2">
    <source>
        <dbReference type="EMBL" id="KAF3960491.1"/>
    </source>
</evidence>
<proteinExistence type="predicted"/>
<organism evidence="2 3">
    <name type="scientific">Castanea mollissima</name>
    <name type="common">Chinese chestnut</name>
    <dbReference type="NCBI Taxonomy" id="60419"/>
    <lineage>
        <taxon>Eukaryota</taxon>
        <taxon>Viridiplantae</taxon>
        <taxon>Streptophyta</taxon>
        <taxon>Embryophyta</taxon>
        <taxon>Tracheophyta</taxon>
        <taxon>Spermatophyta</taxon>
        <taxon>Magnoliopsida</taxon>
        <taxon>eudicotyledons</taxon>
        <taxon>Gunneridae</taxon>
        <taxon>Pentapetalae</taxon>
        <taxon>rosids</taxon>
        <taxon>fabids</taxon>
        <taxon>Fagales</taxon>
        <taxon>Fagaceae</taxon>
        <taxon>Castanea</taxon>
    </lineage>
</organism>
<dbReference type="AlphaFoldDB" id="A0A8J4VU31"/>
<comment type="caution">
    <text evidence="2">The sequence shown here is derived from an EMBL/GenBank/DDBJ whole genome shotgun (WGS) entry which is preliminary data.</text>
</comment>
<name>A0A8J4VU31_9ROSI</name>
<dbReference type="EMBL" id="JRKL02002093">
    <property type="protein sequence ID" value="KAF3960491.1"/>
    <property type="molecule type" value="Genomic_DNA"/>
</dbReference>
<sequence>MLQVQQFLKTRVRKAEHLLKVAEEEMLMANMEAASIFEELVKVQRWWVPRWLAVHLRYFQSYIVTHWNDHGRPALDLLIQKA</sequence>
<gene>
    <name evidence="2" type="ORF">CMV_014802</name>
</gene>
<feature type="coiled-coil region" evidence="1">
    <location>
        <begin position="5"/>
        <end position="32"/>
    </location>
</feature>